<evidence type="ECO:0000256" key="4">
    <source>
        <dbReference type="ARBA" id="ARBA00022475"/>
    </source>
</evidence>
<evidence type="ECO:0000256" key="8">
    <source>
        <dbReference type="ARBA" id="ARBA00045736"/>
    </source>
</evidence>
<dbReference type="EMBL" id="AZDA01000116">
    <property type="protein sequence ID" value="KRK33430.1"/>
    <property type="molecule type" value="Genomic_DNA"/>
</dbReference>
<comment type="caution">
    <text evidence="11">The sequence shown here is derived from an EMBL/GenBank/DDBJ whole genome shotgun (WGS) entry which is preliminary data.</text>
</comment>
<evidence type="ECO:0000259" key="10">
    <source>
        <dbReference type="Pfam" id="PF02706"/>
    </source>
</evidence>
<keyword evidence="6 9" id="KW-1133">Transmembrane helix</keyword>
<evidence type="ECO:0000313" key="11">
    <source>
        <dbReference type="EMBL" id="KRK33430.1"/>
    </source>
</evidence>
<evidence type="ECO:0000256" key="6">
    <source>
        <dbReference type="ARBA" id="ARBA00022989"/>
    </source>
</evidence>
<comment type="function">
    <text evidence="8">Required for CpsD phosphorylation. Involved in the regulation of capsular polysaccharide biosynthesis. May be part of a complex that directs the coordinated polymerization and export to the cell surface of the capsular polysaccharide.</text>
</comment>
<evidence type="ECO:0000256" key="5">
    <source>
        <dbReference type="ARBA" id="ARBA00022692"/>
    </source>
</evidence>
<feature type="transmembrane region" description="Helical" evidence="9">
    <location>
        <begin position="15"/>
        <end position="37"/>
    </location>
</feature>
<evidence type="ECO:0000256" key="1">
    <source>
        <dbReference type="ARBA" id="ARBA00004651"/>
    </source>
</evidence>
<organism evidence="11 12">
    <name type="scientific">Loigolactobacillus bifermentans DSM 20003</name>
    <dbReference type="NCBI Taxonomy" id="1423726"/>
    <lineage>
        <taxon>Bacteria</taxon>
        <taxon>Bacillati</taxon>
        <taxon>Bacillota</taxon>
        <taxon>Bacilli</taxon>
        <taxon>Lactobacillales</taxon>
        <taxon>Lactobacillaceae</taxon>
        <taxon>Loigolactobacillus</taxon>
    </lineage>
</organism>
<gene>
    <name evidence="11" type="ORF">FC07_GL001191</name>
</gene>
<dbReference type="PANTHER" id="PTHR32309">
    <property type="entry name" value="TYROSINE-PROTEIN KINASE"/>
    <property type="match status" value="1"/>
</dbReference>
<evidence type="ECO:0000256" key="7">
    <source>
        <dbReference type="ARBA" id="ARBA00023136"/>
    </source>
</evidence>
<evidence type="ECO:0000256" key="3">
    <source>
        <dbReference type="ARBA" id="ARBA00020739"/>
    </source>
</evidence>
<dbReference type="GO" id="GO:0005886">
    <property type="term" value="C:plasma membrane"/>
    <property type="evidence" value="ECO:0007669"/>
    <property type="project" value="UniProtKB-SubCell"/>
</dbReference>
<dbReference type="Proteomes" id="UP000051461">
    <property type="component" value="Unassembled WGS sequence"/>
</dbReference>
<dbReference type="RefSeq" id="WP_057905366.1">
    <property type="nucleotide sequence ID" value="NZ_AZDA01000116.1"/>
</dbReference>
<comment type="subcellular location">
    <subcellularLocation>
        <location evidence="1">Cell membrane</location>
        <topology evidence="1">Multi-pass membrane protein</topology>
    </subcellularLocation>
</comment>
<comment type="similarity">
    <text evidence="2">Belongs to the CpsC/CapA family.</text>
</comment>
<sequence length="223" mass="24851">MLEFTTFFQKIKRHWLLVTLTTLFTFGLTVFLTFTLVQPKYTSEINILVSESVLADKKTTLTQALGTYKSILNTPVIIRPIQRELQENYQERYTQTQLKQQLALSTSEDSQIFSLVATAGTKTKANHLATTSAKIFRNRINRLINPDGLQTLTLGAHNIHKKGPNRWLTATLGLLAGLLLSLLLVLWRDIGSTRIKNATYLAETAGLPVLGTLAIPADQQKGA</sequence>
<dbReference type="PATRIC" id="fig|1423726.3.peg.1238"/>
<keyword evidence="5 9" id="KW-0812">Transmembrane</keyword>
<keyword evidence="4" id="KW-1003">Cell membrane</keyword>
<dbReference type="PANTHER" id="PTHR32309:SF31">
    <property type="entry name" value="CAPSULAR EXOPOLYSACCHARIDE FAMILY"/>
    <property type="match status" value="1"/>
</dbReference>
<keyword evidence="7 9" id="KW-0472">Membrane</keyword>
<dbReference type="InterPro" id="IPR003856">
    <property type="entry name" value="LPS_length_determ_N"/>
</dbReference>
<protein>
    <recommendedName>
        <fullName evidence="3">Capsular polysaccharide biosynthesis protein CpsC</fullName>
    </recommendedName>
</protein>
<reference evidence="11 12" key="1">
    <citation type="journal article" date="2015" name="Genome Announc.">
        <title>Expanding the biotechnology potential of lactobacilli through comparative genomics of 213 strains and associated genera.</title>
        <authorList>
            <person name="Sun Z."/>
            <person name="Harris H.M."/>
            <person name="McCann A."/>
            <person name="Guo C."/>
            <person name="Argimon S."/>
            <person name="Zhang W."/>
            <person name="Yang X."/>
            <person name="Jeffery I.B."/>
            <person name="Cooney J.C."/>
            <person name="Kagawa T.F."/>
            <person name="Liu W."/>
            <person name="Song Y."/>
            <person name="Salvetti E."/>
            <person name="Wrobel A."/>
            <person name="Rasinkangas P."/>
            <person name="Parkhill J."/>
            <person name="Rea M.C."/>
            <person name="O'Sullivan O."/>
            <person name="Ritari J."/>
            <person name="Douillard F.P."/>
            <person name="Paul Ross R."/>
            <person name="Yang R."/>
            <person name="Briner A.E."/>
            <person name="Felis G.E."/>
            <person name="de Vos W.M."/>
            <person name="Barrangou R."/>
            <person name="Klaenhammer T.R."/>
            <person name="Caufield P.W."/>
            <person name="Cui Y."/>
            <person name="Zhang H."/>
            <person name="O'Toole P.W."/>
        </authorList>
    </citation>
    <scope>NUCLEOTIDE SEQUENCE [LARGE SCALE GENOMIC DNA]</scope>
    <source>
        <strain evidence="11 12">DSM 20003</strain>
    </source>
</reference>
<keyword evidence="12" id="KW-1185">Reference proteome</keyword>
<feature type="domain" description="Polysaccharide chain length determinant N-terminal" evidence="10">
    <location>
        <begin position="7"/>
        <end position="78"/>
    </location>
</feature>
<evidence type="ECO:0000256" key="2">
    <source>
        <dbReference type="ARBA" id="ARBA00006683"/>
    </source>
</evidence>
<evidence type="ECO:0000313" key="12">
    <source>
        <dbReference type="Proteomes" id="UP000051461"/>
    </source>
</evidence>
<proteinExistence type="inferred from homology"/>
<feature type="transmembrane region" description="Helical" evidence="9">
    <location>
        <begin position="167"/>
        <end position="187"/>
    </location>
</feature>
<dbReference type="AlphaFoldDB" id="A0A0R1GGU4"/>
<dbReference type="STRING" id="1423726.FC07_GL001191"/>
<evidence type="ECO:0000256" key="9">
    <source>
        <dbReference type="SAM" id="Phobius"/>
    </source>
</evidence>
<name>A0A0R1GGU4_9LACO</name>
<accession>A0A0R1GGU4</accession>
<dbReference type="Pfam" id="PF02706">
    <property type="entry name" value="Wzz"/>
    <property type="match status" value="1"/>
</dbReference>
<dbReference type="InterPro" id="IPR050445">
    <property type="entry name" value="Bact_polysacc_biosynth/exp"/>
</dbReference>